<dbReference type="PANTHER" id="PTHR48100">
    <property type="entry name" value="BROAD-SPECIFICITY PHOSPHATASE YOR283W-RELATED"/>
    <property type="match status" value="1"/>
</dbReference>
<feature type="binding site" evidence="4">
    <location>
        <begin position="7"/>
        <end position="14"/>
    </location>
    <ligand>
        <name>substrate</name>
    </ligand>
</feature>
<reference evidence="5" key="1">
    <citation type="journal article" date="2021" name="PeerJ">
        <title>Extensive microbial diversity within the chicken gut microbiome revealed by metagenomics and culture.</title>
        <authorList>
            <person name="Gilroy R."/>
            <person name="Ravi A."/>
            <person name="Getino M."/>
            <person name="Pursley I."/>
            <person name="Horton D.L."/>
            <person name="Alikhan N.F."/>
            <person name="Baker D."/>
            <person name="Gharbi K."/>
            <person name="Hall N."/>
            <person name="Watson M."/>
            <person name="Adriaenssens E.M."/>
            <person name="Foster-Nyarko E."/>
            <person name="Jarju S."/>
            <person name="Secka A."/>
            <person name="Antonio M."/>
            <person name="Oren A."/>
            <person name="Chaudhuri R.R."/>
            <person name="La Ragione R."/>
            <person name="Hildebrand F."/>
            <person name="Pallen M.J."/>
        </authorList>
    </citation>
    <scope>NUCLEOTIDE SEQUENCE</scope>
    <source>
        <strain evidence="5">ChiGjej3B3-7470</strain>
    </source>
</reference>
<reference evidence="5" key="2">
    <citation type="submission" date="2021-09" db="EMBL/GenBank/DDBJ databases">
        <authorList>
            <person name="Gilroy R."/>
        </authorList>
    </citation>
    <scope>NUCLEOTIDE SEQUENCE</scope>
    <source>
        <strain evidence="5">ChiGjej3B3-7470</strain>
    </source>
</reference>
<feature type="active site" description="Tele-phosphohistidine intermediate" evidence="3">
    <location>
        <position position="8"/>
    </location>
</feature>
<dbReference type="InterPro" id="IPR013078">
    <property type="entry name" value="His_Pase_superF_clade-1"/>
</dbReference>
<dbReference type="Gene3D" id="3.40.50.1240">
    <property type="entry name" value="Phosphoglycerate mutase-like"/>
    <property type="match status" value="1"/>
</dbReference>
<dbReference type="SMART" id="SM00855">
    <property type="entry name" value="PGAM"/>
    <property type="match status" value="1"/>
</dbReference>
<evidence type="ECO:0000256" key="3">
    <source>
        <dbReference type="PIRSR" id="PIRSR613078-1"/>
    </source>
</evidence>
<dbReference type="SUPFAM" id="SSF53254">
    <property type="entry name" value="Phosphoglycerate mutase-like"/>
    <property type="match status" value="1"/>
</dbReference>
<evidence type="ECO:0000313" key="6">
    <source>
        <dbReference type="Proteomes" id="UP000712713"/>
    </source>
</evidence>
<evidence type="ECO:0000256" key="4">
    <source>
        <dbReference type="PIRSR" id="PIRSR613078-2"/>
    </source>
</evidence>
<dbReference type="AlphaFoldDB" id="A0A921EP49"/>
<organism evidence="5 6">
    <name type="scientific">Tessaracoccus flavescens</name>
    <dbReference type="NCBI Taxonomy" id="399497"/>
    <lineage>
        <taxon>Bacteria</taxon>
        <taxon>Bacillati</taxon>
        <taxon>Actinomycetota</taxon>
        <taxon>Actinomycetes</taxon>
        <taxon>Propionibacteriales</taxon>
        <taxon>Propionibacteriaceae</taxon>
        <taxon>Tessaracoccus</taxon>
    </lineage>
</organism>
<feature type="active site" description="Proton donor/acceptor" evidence="3">
    <location>
        <position position="82"/>
    </location>
</feature>
<dbReference type="CDD" id="cd07067">
    <property type="entry name" value="HP_PGM_like"/>
    <property type="match status" value="1"/>
</dbReference>
<evidence type="ECO:0000313" key="5">
    <source>
        <dbReference type="EMBL" id="HJE51962.1"/>
    </source>
</evidence>
<keyword evidence="2" id="KW-0413">Isomerase</keyword>
<gene>
    <name evidence="5" type="ORF">K8V15_08300</name>
</gene>
<comment type="caution">
    <text evidence="5">The sequence shown here is derived from an EMBL/GenBank/DDBJ whole genome shotgun (WGS) entry which is preliminary data.</text>
</comment>
<dbReference type="InterPro" id="IPR001345">
    <property type="entry name" value="PG/BPGM_mutase_AS"/>
</dbReference>
<dbReference type="PIRSF" id="PIRSF000709">
    <property type="entry name" value="6PFK_2-Ptase"/>
    <property type="match status" value="1"/>
</dbReference>
<dbReference type="Proteomes" id="UP000712713">
    <property type="component" value="Unassembled WGS sequence"/>
</dbReference>
<dbReference type="Pfam" id="PF00300">
    <property type="entry name" value="His_Phos_1"/>
    <property type="match status" value="1"/>
</dbReference>
<protein>
    <submittedName>
        <fullName evidence="5">Histidine phosphatase family protein</fullName>
    </submittedName>
</protein>
<dbReference type="InterPro" id="IPR029033">
    <property type="entry name" value="His_PPase_superfam"/>
</dbReference>
<keyword evidence="1" id="KW-0324">Glycolysis</keyword>
<proteinExistence type="predicted"/>
<sequence>MILHLVRHGQSVWNLERRLQGQTMDIPLTDLGRQQAADAAARLSATAATLVLSSDQLRAVETASIIADALALPLRTSPVLREQSVGELEGRRYDELTPEPVPDGFDISEVRWGGGESVADVHARLRGFIAELALLPDEEIIVVSHGDTLRILLAVLAGRGHRDVEWIEFGNGEVVTAALPAADTHSAPC</sequence>
<name>A0A921EP49_9ACTN</name>
<dbReference type="EMBL" id="DYZF01000207">
    <property type="protein sequence ID" value="HJE51962.1"/>
    <property type="molecule type" value="Genomic_DNA"/>
</dbReference>
<dbReference type="GO" id="GO:0005737">
    <property type="term" value="C:cytoplasm"/>
    <property type="evidence" value="ECO:0007669"/>
    <property type="project" value="TreeGrafter"/>
</dbReference>
<dbReference type="PANTHER" id="PTHR48100:SF1">
    <property type="entry name" value="HISTIDINE PHOSPHATASE FAMILY PROTEIN-RELATED"/>
    <property type="match status" value="1"/>
</dbReference>
<feature type="binding site" evidence="4">
    <location>
        <position position="58"/>
    </location>
    <ligand>
        <name>substrate</name>
    </ligand>
</feature>
<dbReference type="InterPro" id="IPR050275">
    <property type="entry name" value="PGM_Phosphatase"/>
</dbReference>
<dbReference type="PROSITE" id="PS00175">
    <property type="entry name" value="PG_MUTASE"/>
    <property type="match status" value="1"/>
</dbReference>
<accession>A0A921EP49</accession>
<evidence type="ECO:0000256" key="2">
    <source>
        <dbReference type="ARBA" id="ARBA00023235"/>
    </source>
</evidence>
<dbReference type="GO" id="GO:0016791">
    <property type="term" value="F:phosphatase activity"/>
    <property type="evidence" value="ECO:0007669"/>
    <property type="project" value="TreeGrafter"/>
</dbReference>
<evidence type="ECO:0000256" key="1">
    <source>
        <dbReference type="ARBA" id="ARBA00023152"/>
    </source>
</evidence>